<organism evidence="2 3">
    <name type="scientific">Streptomyces montanisoli</name>
    <dbReference type="NCBI Taxonomy" id="2798581"/>
    <lineage>
        <taxon>Bacteria</taxon>
        <taxon>Bacillati</taxon>
        <taxon>Actinomycetota</taxon>
        <taxon>Actinomycetes</taxon>
        <taxon>Kitasatosporales</taxon>
        <taxon>Streptomycetaceae</taxon>
        <taxon>Streptomyces</taxon>
    </lineage>
</organism>
<evidence type="ECO:0000259" key="1">
    <source>
        <dbReference type="Pfam" id="PF12680"/>
    </source>
</evidence>
<dbReference type="Gene3D" id="3.10.450.50">
    <property type="match status" value="1"/>
</dbReference>
<reference evidence="2" key="1">
    <citation type="submission" date="2021-03" db="EMBL/GenBank/DDBJ databases">
        <title>Whole genome sequence of Streptomyces bomunensis MMS17-BM035.</title>
        <authorList>
            <person name="Lee J.H."/>
        </authorList>
    </citation>
    <scope>NUCLEOTIDE SEQUENCE</scope>
    <source>
        <strain evidence="2">MMS17-BM035</strain>
    </source>
</reference>
<proteinExistence type="predicted"/>
<evidence type="ECO:0000313" key="3">
    <source>
        <dbReference type="Proteomes" id="UP000670475"/>
    </source>
</evidence>
<keyword evidence="3" id="KW-1185">Reference proteome</keyword>
<dbReference type="InterPro" id="IPR032710">
    <property type="entry name" value="NTF2-like_dom_sf"/>
</dbReference>
<evidence type="ECO:0000313" key="2">
    <source>
        <dbReference type="EMBL" id="MBP0457003.1"/>
    </source>
</evidence>
<gene>
    <name evidence="2" type="ORF">JFN87_05735</name>
</gene>
<dbReference type="EMBL" id="JAGIQL010000014">
    <property type="protein sequence ID" value="MBP0457003.1"/>
    <property type="molecule type" value="Genomic_DNA"/>
</dbReference>
<feature type="domain" description="SnoaL-like" evidence="1">
    <location>
        <begin position="15"/>
        <end position="96"/>
    </location>
</feature>
<protein>
    <submittedName>
        <fullName evidence="2">Nuclear transport factor 2 family protein</fullName>
    </submittedName>
</protein>
<sequence>MATMISTALDLSAAFDSRLNDGDLPRLMELLADTAVSRTPQGDVLTDRKAIEADLAGMITAKAVLHNTPRVVLEADDVALLLIDWVLEIDTPTGRADLAGTTANIARRDETGSWRLAVLNPGGTN</sequence>
<comment type="caution">
    <text evidence="2">The sequence shown here is derived from an EMBL/GenBank/DDBJ whole genome shotgun (WGS) entry which is preliminary data.</text>
</comment>
<dbReference type="Proteomes" id="UP000670475">
    <property type="component" value="Unassembled WGS sequence"/>
</dbReference>
<name>A0A940M9U1_9ACTN</name>
<dbReference type="Pfam" id="PF12680">
    <property type="entry name" value="SnoaL_2"/>
    <property type="match status" value="1"/>
</dbReference>
<dbReference type="AlphaFoldDB" id="A0A940M9U1"/>
<dbReference type="SUPFAM" id="SSF54427">
    <property type="entry name" value="NTF2-like"/>
    <property type="match status" value="1"/>
</dbReference>
<dbReference type="RefSeq" id="WP_209338783.1">
    <property type="nucleotide sequence ID" value="NZ_JAGIQL010000014.1"/>
</dbReference>
<dbReference type="InterPro" id="IPR037401">
    <property type="entry name" value="SnoaL-like"/>
</dbReference>
<accession>A0A940M9U1</accession>